<reference evidence="2 3" key="1">
    <citation type="journal article" date="2011" name="PLoS Genet.">
        <title>Comparative genomic analysis of human fungal pathogens causing paracoccidioidomycosis.</title>
        <authorList>
            <person name="Desjardins C.A."/>
            <person name="Champion M.D."/>
            <person name="Holder J.W."/>
            <person name="Muszewska A."/>
            <person name="Goldberg J."/>
            <person name="Bailao A.M."/>
            <person name="Brigido M.M."/>
            <person name="Ferreira M.E."/>
            <person name="Garcia A.M."/>
            <person name="Grynberg M."/>
            <person name="Gujja S."/>
            <person name="Heiman D.I."/>
            <person name="Henn M.R."/>
            <person name="Kodira C.D."/>
            <person name="Leon-Narvaez H."/>
            <person name="Longo L.V."/>
            <person name="Ma L.J."/>
            <person name="Malavazi I."/>
            <person name="Matsuo A.L."/>
            <person name="Morais F.V."/>
            <person name="Pereira M."/>
            <person name="Rodriguez-Brito S."/>
            <person name="Sakthikumar S."/>
            <person name="Salem-Izacc S.M."/>
            <person name="Sykes S.M."/>
            <person name="Teixeira M.M."/>
            <person name="Vallejo M.C."/>
            <person name="Walter M.E."/>
            <person name="Yandava C."/>
            <person name="Young S."/>
            <person name="Zeng Q."/>
            <person name="Zucker J."/>
            <person name="Felipe M.S."/>
            <person name="Goldman G.H."/>
            <person name="Haas B.J."/>
            <person name="McEwen J.G."/>
            <person name="Nino-Vega G."/>
            <person name="Puccia R."/>
            <person name="San-Blas G."/>
            <person name="Soares C.M."/>
            <person name="Birren B.W."/>
            <person name="Cuomo C.A."/>
        </authorList>
    </citation>
    <scope>NUCLEOTIDE SEQUENCE [LARGE SCALE GENOMIC DNA]</scope>
    <source>
        <strain evidence="2 3">Pb18</strain>
    </source>
</reference>
<dbReference type="HOGENOM" id="CLU_1378530_0_0_1"/>
<dbReference type="GeneID" id="22587529"/>
<evidence type="ECO:0000256" key="1">
    <source>
        <dbReference type="SAM" id="MobiDB-lite"/>
    </source>
</evidence>
<accession>A0A0A0HTY9</accession>
<feature type="compositionally biased region" description="Polar residues" evidence="1">
    <location>
        <begin position="10"/>
        <end position="20"/>
    </location>
</feature>
<name>A0A0A0HTY9_PARBD</name>
<evidence type="ECO:0000313" key="3">
    <source>
        <dbReference type="Proteomes" id="UP000001628"/>
    </source>
</evidence>
<proteinExistence type="predicted"/>
<sequence>MADEEEVRNRPQQTRANASPCQPLPASQGSLAQGSGSGLSGFWLRKVCSGASERFRQPFFPALSPAGANRGSQPARAWKQTHQWQQPKVQRSCHGVQAHLSRRVVGKIPVQLPSGPYRKLQFGRPITGATLMGPGLTQFNTVWAYNADHVPNGHFLRLLRPPAYRNQPKSTSDNYLLLGRNNATRSNDLSKTNGPAMP</sequence>
<evidence type="ECO:0000313" key="2">
    <source>
        <dbReference type="EMBL" id="KGM92102.1"/>
    </source>
</evidence>
<dbReference type="RefSeq" id="XP_010759868.1">
    <property type="nucleotide sequence ID" value="XM_010761566.1"/>
</dbReference>
<organism evidence="2 3">
    <name type="scientific">Paracoccidioides brasiliensis (strain Pb18)</name>
    <dbReference type="NCBI Taxonomy" id="502780"/>
    <lineage>
        <taxon>Eukaryota</taxon>
        <taxon>Fungi</taxon>
        <taxon>Dikarya</taxon>
        <taxon>Ascomycota</taxon>
        <taxon>Pezizomycotina</taxon>
        <taxon>Eurotiomycetes</taxon>
        <taxon>Eurotiomycetidae</taxon>
        <taxon>Onygenales</taxon>
        <taxon>Ajellomycetaceae</taxon>
        <taxon>Paracoccidioides</taxon>
    </lineage>
</organism>
<protein>
    <submittedName>
        <fullName evidence="2">Uncharacterized protein</fullName>
    </submittedName>
</protein>
<dbReference type="InParanoid" id="A0A0A0HTY9"/>
<dbReference type="VEuPathDB" id="FungiDB:PADG_11632"/>
<dbReference type="Proteomes" id="UP000001628">
    <property type="component" value="Unassembled WGS sequence"/>
</dbReference>
<dbReference type="EMBL" id="KN275960">
    <property type="protein sequence ID" value="KGM92102.1"/>
    <property type="molecule type" value="Genomic_DNA"/>
</dbReference>
<keyword evidence="3" id="KW-1185">Reference proteome</keyword>
<dbReference type="AlphaFoldDB" id="A0A0A0HTY9"/>
<dbReference type="KEGG" id="pbn:PADG_11632"/>
<feature type="region of interest" description="Disordered" evidence="1">
    <location>
        <begin position="1"/>
        <end position="32"/>
    </location>
</feature>
<gene>
    <name evidence="2" type="ORF">PADG_11632</name>
</gene>